<dbReference type="KEGG" id="tet:TTHERM_000066709"/>
<evidence type="ECO:0000313" key="2">
    <source>
        <dbReference type="EMBL" id="EWS76472.1"/>
    </source>
</evidence>
<dbReference type="RefSeq" id="XP_012650995.1">
    <property type="nucleotide sequence ID" value="XM_012795541.1"/>
</dbReference>
<dbReference type="GeneID" id="24437073"/>
<keyword evidence="3" id="KW-1185">Reference proteome</keyword>
<name>W7XF91_TETTS</name>
<organism evidence="2 3">
    <name type="scientific">Tetrahymena thermophila (strain SB210)</name>
    <dbReference type="NCBI Taxonomy" id="312017"/>
    <lineage>
        <taxon>Eukaryota</taxon>
        <taxon>Sar</taxon>
        <taxon>Alveolata</taxon>
        <taxon>Ciliophora</taxon>
        <taxon>Intramacronucleata</taxon>
        <taxon>Oligohymenophorea</taxon>
        <taxon>Hymenostomatida</taxon>
        <taxon>Tetrahymenina</taxon>
        <taxon>Tetrahymenidae</taxon>
        <taxon>Tetrahymena</taxon>
    </lineage>
</organism>
<gene>
    <name evidence="2" type="ORF">TTHERM_000066709</name>
</gene>
<dbReference type="Proteomes" id="UP000009168">
    <property type="component" value="Unassembled WGS sequence"/>
</dbReference>
<feature type="transmembrane region" description="Helical" evidence="1">
    <location>
        <begin position="146"/>
        <end position="163"/>
    </location>
</feature>
<keyword evidence="1" id="KW-0472">Membrane</keyword>
<feature type="transmembrane region" description="Helical" evidence="1">
    <location>
        <begin position="183"/>
        <end position="205"/>
    </location>
</feature>
<accession>W7XF91</accession>
<evidence type="ECO:0000313" key="3">
    <source>
        <dbReference type="Proteomes" id="UP000009168"/>
    </source>
</evidence>
<sequence>MKRIQQNNQLLNLFQQDLLQKFIVFQTYDIVKLYDRGLLLSIILLIIKHSLYFSFSIPTSIRQHKSNIHYLNRLEYNMNNLSKNYTSLIFYLTLNSIITFFIIIKLIQFSTNQIKQKDQPSIILFNKSINNNNNNKDLFISVILQVYRYTFFLLSTMSSLFNIQDSTVLSSINIFLTWTISKLNIFLICFKQIYFFYQSIFYLLSQLRCQIYLERLLKYQIQMDVLYGSIN</sequence>
<keyword evidence="1 2" id="KW-0812">Transmembrane</keyword>
<proteinExistence type="predicted"/>
<protein>
    <submittedName>
        <fullName evidence="2">Transmembrane protein, putative</fullName>
    </submittedName>
</protein>
<feature type="transmembrane region" description="Helical" evidence="1">
    <location>
        <begin position="38"/>
        <end position="57"/>
    </location>
</feature>
<keyword evidence="1" id="KW-1133">Transmembrane helix</keyword>
<dbReference type="EMBL" id="GG662853">
    <property type="protein sequence ID" value="EWS76472.1"/>
    <property type="molecule type" value="Genomic_DNA"/>
</dbReference>
<feature type="transmembrane region" description="Helical" evidence="1">
    <location>
        <begin position="88"/>
        <end position="107"/>
    </location>
</feature>
<reference evidence="3" key="1">
    <citation type="journal article" date="2006" name="PLoS Biol.">
        <title>Macronuclear genome sequence of the ciliate Tetrahymena thermophila, a model eukaryote.</title>
        <authorList>
            <person name="Eisen J.A."/>
            <person name="Coyne R.S."/>
            <person name="Wu M."/>
            <person name="Wu D."/>
            <person name="Thiagarajan M."/>
            <person name="Wortman J.R."/>
            <person name="Badger J.H."/>
            <person name="Ren Q."/>
            <person name="Amedeo P."/>
            <person name="Jones K.M."/>
            <person name="Tallon L.J."/>
            <person name="Delcher A.L."/>
            <person name="Salzberg S.L."/>
            <person name="Silva J.C."/>
            <person name="Haas B.J."/>
            <person name="Majoros W.H."/>
            <person name="Farzad M."/>
            <person name="Carlton J.M."/>
            <person name="Smith R.K. Jr."/>
            <person name="Garg J."/>
            <person name="Pearlman R.E."/>
            <person name="Karrer K.M."/>
            <person name="Sun L."/>
            <person name="Manning G."/>
            <person name="Elde N.C."/>
            <person name="Turkewitz A.P."/>
            <person name="Asai D.J."/>
            <person name="Wilkes D.E."/>
            <person name="Wang Y."/>
            <person name="Cai H."/>
            <person name="Collins K."/>
            <person name="Stewart B.A."/>
            <person name="Lee S.R."/>
            <person name="Wilamowska K."/>
            <person name="Weinberg Z."/>
            <person name="Ruzzo W.L."/>
            <person name="Wloga D."/>
            <person name="Gaertig J."/>
            <person name="Frankel J."/>
            <person name="Tsao C.-C."/>
            <person name="Gorovsky M.A."/>
            <person name="Keeling P.J."/>
            <person name="Waller R.F."/>
            <person name="Patron N.J."/>
            <person name="Cherry J.M."/>
            <person name="Stover N.A."/>
            <person name="Krieger C.J."/>
            <person name="del Toro C."/>
            <person name="Ryder H.F."/>
            <person name="Williamson S.C."/>
            <person name="Barbeau R.A."/>
            <person name="Hamilton E.P."/>
            <person name="Orias E."/>
        </authorList>
    </citation>
    <scope>NUCLEOTIDE SEQUENCE [LARGE SCALE GENOMIC DNA]</scope>
    <source>
        <strain evidence="3">SB210</strain>
    </source>
</reference>
<dbReference type="InParanoid" id="W7XF91"/>
<evidence type="ECO:0000256" key="1">
    <source>
        <dbReference type="SAM" id="Phobius"/>
    </source>
</evidence>
<dbReference type="AlphaFoldDB" id="W7XF91"/>